<dbReference type="Proteomes" id="UP000078492">
    <property type="component" value="Unassembled WGS sequence"/>
</dbReference>
<organism evidence="1 2">
    <name type="scientific">Trachymyrmex cornetzi</name>
    <dbReference type="NCBI Taxonomy" id="471704"/>
    <lineage>
        <taxon>Eukaryota</taxon>
        <taxon>Metazoa</taxon>
        <taxon>Ecdysozoa</taxon>
        <taxon>Arthropoda</taxon>
        <taxon>Hexapoda</taxon>
        <taxon>Insecta</taxon>
        <taxon>Pterygota</taxon>
        <taxon>Neoptera</taxon>
        <taxon>Endopterygota</taxon>
        <taxon>Hymenoptera</taxon>
        <taxon>Apocrita</taxon>
        <taxon>Aculeata</taxon>
        <taxon>Formicoidea</taxon>
        <taxon>Formicidae</taxon>
        <taxon>Myrmicinae</taxon>
        <taxon>Trachymyrmex</taxon>
    </lineage>
</organism>
<evidence type="ECO:0000313" key="1">
    <source>
        <dbReference type="EMBL" id="KYN22538.1"/>
    </source>
</evidence>
<dbReference type="AlphaFoldDB" id="A0A151JBY3"/>
<proteinExistence type="predicted"/>
<dbReference type="EMBL" id="KQ979122">
    <property type="protein sequence ID" value="KYN22538.1"/>
    <property type="molecule type" value="Genomic_DNA"/>
</dbReference>
<feature type="non-terminal residue" evidence="1">
    <location>
        <position position="1"/>
    </location>
</feature>
<reference evidence="1 2" key="1">
    <citation type="submission" date="2015-09" db="EMBL/GenBank/DDBJ databases">
        <title>Trachymyrmex cornetzi WGS genome.</title>
        <authorList>
            <person name="Nygaard S."/>
            <person name="Hu H."/>
            <person name="Boomsma J."/>
            <person name="Zhang G."/>
        </authorList>
    </citation>
    <scope>NUCLEOTIDE SEQUENCE [LARGE SCALE GENOMIC DNA]</scope>
    <source>
        <strain evidence="1">Tcor2-1</strain>
        <tissue evidence="1">Whole body</tissue>
    </source>
</reference>
<gene>
    <name evidence="1" type="ORF">ALC57_05064</name>
</gene>
<sequence>VLGGSYPNRTSTFGPDDIFLLFESLPETGSSPRNYYDHASRLRNFLAERTDVALVSPAFPGRPTPRPTVPRQANPTVCMRSWCLHRRQTHLQRISRFARNNRAQFNPCVTIKAPSFLPSLRHHDGGGGLVRIARVEWSDYGSANLLRSFSHPTFDLSHSPSNITDSQLARAQLPGCH</sequence>
<evidence type="ECO:0000313" key="2">
    <source>
        <dbReference type="Proteomes" id="UP000078492"/>
    </source>
</evidence>
<protein>
    <submittedName>
        <fullName evidence="1">Uncharacterized protein</fullName>
    </submittedName>
</protein>
<name>A0A151JBY3_9HYME</name>
<keyword evidence="2" id="KW-1185">Reference proteome</keyword>
<accession>A0A151JBY3</accession>